<dbReference type="InterPro" id="IPR009725">
    <property type="entry name" value="3_dmu_93_MTrfase"/>
</dbReference>
<dbReference type="SUPFAM" id="SSF54593">
    <property type="entry name" value="Glyoxalase/Bleomycin resistance protein/Dihydroxybiphenyl dioxygenase"/>
    <property type="match status" value="1"/>
</dbReference>
<dbReference type="InterPro" id="IPR028973">
    <property type="entry name" value="PhnB-like"/>
</dbReference>
<evidence type="ECO:0000259" key="1">
    <source>
        <dbReference type="Pfam" id="PF06983"/>
    </source>
</evidence>
<keyword evidence="3" id="KW-1185">Reference proteome</keyword>
<protein>
    <submittedName>
        <fullName evidence="2">3-demethylubiquinone-9 3-methyltransferase (Glyoxalase superfamily)</fullName>
    </submittedName>
</protein>
<dbReference type="PANTHER" id="PTHR33990">
    <property type="entry name" value="PROTEIN YJDN-RELATED"/>
    <property type="match status" value="1"/>
</dbReference>
<proteinExistence type="predicted"/>
<dbReference type="Gene3D" id="3.10.180.10">
    <property type="entry name" value="2,3-Dihydroxybiphenyl 1,2-Dioxygenase, domain 1"/>
    <property type="match status" value="1"/>
</dbReference>
<reference evidence="2 3" key="1">
    <citation type="submission" date="2024-06" db="EMBL/GenBank/DDBJ databases">
        <title>Sorghum-associated microbial communities from plants grown in Nebraska, USA.</title>
        <authorList>
            <person name="Schachtman D."/>
        </authorList>
    </citation>
    <scope>NUCLEOTIDE SEQUENCE [LARGE SCALE GENOMIC DNA]</scope>
    <source>
        <strain evidence="2 3">2857</strain>
    </source>
</reference>
<evidence type="ECO:0000313" key="2">
    <source>
        <dbReference type="EMBL" id="MET4581081.1"/>
    </source>
</evidence>
<sequence>MSSISPFLWFDSEAEEAANFYVSLFPDSRIVSVARYPDGAPEPATPGEAMSVTFVLDGLDFQALNGGPQFAFTEAISLYVTAETQDKIDFYWDALTSDGGEAGQCGWLKDRWGLSWQIVPPVLGELLGYRDVARAGRVMRAMLGMQKIVIADLENA</sequence>
<dbReference type="PANTHER" id="PTHR33990:SF2">
    <property type="entry name" value="PHNB-LIKE DOMAIN-CONTAINING PROTEIN"/>
    <property type="match status" value="1"/>
</dbReference>
<organism evidence="2 3">
    <name type="scientific">Conyzicola nivalis</name>
    <dbReference type="NCBI Taxonomy" id="1477021"/>
    <lineage>
        <taxon>Bacteria</taxon>
        <taxon>Bacillati</taxon>
        <taxon>Actinomycetota</taxon>
        <taxon>Actinomycetes</taxon>
        <taxon>Micrococcales</taxon>
        <taxon>Microbacteriaceae</taxon>
        <taxon>Conyzicola</taxon>
    </lineage>
</organism>
<comment type="caution">
    <text evidence="2">The sequence shown here is derived from an EMBL/GenBank/DDBJ whole genome shotgun (WGS) entry which is preliminary data.</text>
</comment>
<feature type="domain" description="PhnB-like" evidence="1">
    <location>
        <begin position="3"/>
        <end position="119"/>
    </location>
</feature>
<dbReference type="RefSeq" id="WP_354023272.1">
    <property type="nucleotide sequence ID" value="NZ_JBEPSJ010000001.1"/>
</dbReference>
<dbReference type="InterPro" id="IPR029068">
    <property type="entry name" value="Glyas_Bleomycin-R_OHBP_Dase"/>
</dbReference>
<gene>
    <name evidence="2" type="ORF">ABIE21_000571</name>
</gene>
<name>A0ABV2QJ53_9MICO</name>
<dbReference type="EMBL" id="JBEPSJ010000001">
    <property type="protein sequence ID" value="MET4581081.1"/>
    <property type="molecule type" value="Genomic_DNA"/>
</dbReference>
<evidence type="ECO:0000313" key="3">
    <source>
        <dbReference type="Proteomes" id="UP001549257"/>
    </source>
</evidence>
<dbReference type="PIRSF" id="PIRSF021700">
    <property type="entry name" value="3_dmu_93_MTrfase"/>
    <property type="match status" value="1"/>
</dbReference>
<dbReference type="Pfam" id="PF06983">
    <property type="entry name" value="3-dmu-9_3-mt"/>
    <property type="match status" value="1"/>
</dbReference>
<dbReference type="Proteomes" id="UP001549257">
    <property type="component" value="Unassembled WGS sequence"/>
</dbReference>
<dbReference type="CDD" id="cd06588">
    <property type="entry name" value="PhnB_like"/>
    <property type="match status" value="1"/>
</dbReference>
<accession>A0ABV2QJ53</accession>